<organism evidence="2 3">
    <name type="scientific">Actinobacillus delphinicola</name>
    <dbReference type="NCBI Taxonomy" id="51161"/>
    <lineage>
        <taxon>Bacteria</taxon>
        <taxon>Pseudomonadati</taxon>
        <taxon>Pseudomonadota</taxon>
        <taxon>Gammaproteobacteria</taxon>
        <taxon>Pasteurellales</taxon>
        <taxon>Pasteurellaceae</taxon>
        <taxon>Actinobacillus</taxon>
    </lineage>
</organism>
<protein>
    <submittedName>
        <fullName evidence="2">Uncharacterized protein</fullName>
    </submittedName>
</protein>
<keyword evidence="1" id="KW-1133">Transmembrane helix</keyword>
<gene>
    <name evidence="2" type="ORF">NCTC12871_01433</name>
</gene>
<name>A0A448TVI9_9PAST</name>
<accession>A0A448TVI9</accession>
<dbReference type="AlphaFoldDB" id="A0A448TVI9"/>
<evidence type="ECO:0000313" key="3">
    <source>
        <dbReference type="Proteomes" id="UP000279799"/>
    </source>
</evidence>
<proteinExistence type="predicted"/>
<dbReference type="KEGG" id="adp:NCTC12871_01433"/>
<keyword evidence="3" id="KW-1185">Reference proteome</keyword>
<dbReference type="EMBL" id="LR134510">
    <property type="protein sequence ID" value="VEJ09944.1"/>
    <property type="molecule type" value="Genomic_DNA"/>
</dbReference>
<feature type="transmembrane region" description="Helical" evidence="1">
    <location>
        <begin position="6"/>
        <end position="24"/>
    </location>
</feature>
<evidence type="ECO:0000256" key="1">
    <source>
        <dbReference type="SAM" id="Phobius"/>
    </source>
</evidence>
<keyword evidence="1" id="KW-0812">Transmembrane</keyword>
<evidence type="ECO:0000313" key="2">
    <source>
        <dbReference type="EMBL" id="VEJ09944.1"/>
    </source>
</evidence>
<sequence>MEIFKLNVAFLGIVAVTYYLTCFVKMKQMLLMVGNFFQALTIFHCFILFVQNHILKQLGLYLILVAYSFISFIHITLFSIYQDIITEWVIVISMYNYFYV</sequence>
<keyword evidence="1" id="KW-0472">Membrane</keyword>
<feature type="transmembrane region" description="Helical" evidence="1">
    <location>
        <begin position="36"/>
        <end position="54"/>
    </location>
</feature>
<reference evidence="2 3" key="1">
    <citation type="submission" date="2018-12" db="EMBL/GenBank/DDBJ databases">
        <authorList>
            <consortium name="Pathogen Informatics"/>
        </authorList>
    </citation>
    <scope>NUCLEOTIDE SEQUENCE [LARGE SCALE GENOMIC DNA]</scope>
    <source>
        <strain evidence="2 3">NCTC12871</strain>
    </source>
</reference>
<feature type="transmembrane region" description="Helical" evidence="1">
    <location>
        <begin position="60"/>
        <end position="81"/>
    </location>
</feature>
<dbReference type="Proteomes" id="UP000279799">
    <property type="component" value="Chromosome"/>
</dbReference>